<proteinExistence type="predicted"/>
<evidence type="ECO:0000313" key="2">
    <source>
        <dbReference type="EMBL" id="KAH1073289.1"/>
    </source>
</evidence>
<sequence length="103" mass="11767">MKYLLRLELNPNLDTRARHSISAFDFNFDTRSMSWGESSYTRGLSMYTVHQTDSFFYGHMGYRGINNLILSMGIDEGTSNSLLEGDNEGVDEEKDAVNEEGWL</sequence>
<gene>
    <name evidence="2" type="ORF">J1N35_025617</name>
</gene>
<accession>A0A9D3V6V3</accession>
<protein>
    <submittedName>
        <fullName evidence="2">Uncharacterized protein</fullName>
    </submittedName>
</protein>
<dbReference type="Proteomes" id="UP000828251">
    <property type="component" value="Unassembled WGS sequence"/>
</dbReference>
<dbReference type="EMBL" id="JAIQCV010000008">
    <property type="protein sequence ID" value="KAH1073289.1"/>
    <property type="molecule type" value="Genomic_DNA"/>
</dbReference>
<name>A0A9D3V6V3_9ROSI</name>
<feature type="region of interest" description="Disordered" evidence="1">
    <location>
        <begin position="80"/>
        <end position="103"/>
    </location>
</feature>
<evidence type="ECO:0000313" key="3">
    <source>
        <dbReference type="Proteomes" id="UP000828251"/>
    </source>
</evidence>
<dbReference type="AlphaFoldDB" id="A0A9D3V6V3"/>
<evidence type="ECO:0000256" key="1">
    <source>
        <dbReference type="SAM" id="MobiDB-lite"/>
    </source>
</evidence>
<feature type="compositionally biased region" description="Acidic residues" evidence="1">
    <location>
        <begin position="85"/>
        <end position="94"/>
    </location>
</feature>
<reference evidence="2 3" key="1">
    <citation type="journal article" date="2021" name="Plant Biotechnol. J.">
        <title>Multi-omics assisted identification of the key and species-specific regulatory components of drought-tolerant mechanisms in Gossypium stocksii.</title>
        <authorList>
            <person name="Yu D."/>
            <person name="Ke L."/>
            <person name="Zhang D."/>
            <person name="Wu Y."/>
            <person name="Sun Y."/>
            <person name="Mei J."/>
            <person name="Sun J."/>
            <person name="Sun Y."/>
        </authorList>
    </citation>
    <scope>NUCLEOTIDE SEQUENCE [LARGE SCALE GENOMIC DNA]</scope>
    <source>
        <strain evidence="3">cv. E1</strain>
        <tissue evidence="2">Leaf</tissue>
    </source>
</reference>
<comment type="caution">
    <text evidence="2">The sequence shown here is derived from an EMBL/GenBank/DDBJ whole genome shotgun (WGS) entry which is preliminary data.</text>
</comment>
<organism evidence="2 3">
    <name type="scientific">Gossypium stocksii</name>
    <dbReference type="NCBI Taxonomy" id="47602"/>
    <lineage>
        <taxon>Eukaryota</taxon>
        <taxon>Viridiplantae</taxon>
        <taxon>Streptophyta</taxon>
        <taxon>Embryophyta</taxon>
        <taxon>Tracheophyta</taxon>
        <taxon>Spermatophyta</taxon>
        <taxon>Magnoliopsida</taxon>
        <taxon>eudicotyledons</taxon>
        <taxon>Gunneridae</taxon>
        <taxon>Pentapetalae</taxon>
        <taxon>rosids</taxon>
        <taxon>malvids</taxon>
        <taxon>Malvales</taxon>
        <taxon>Malvaceae</taxon>
        <taxon>Malvoideae</taxon>
        <taxon>Gossypium</taxon>
    </lineage>
</organism>
<keyword evidence="3" id="KW-1185">Reference proteome</keyword>